<dbReference type="Proteomes" id="UP000548476">
    <property type="component" value="Unassembled WGS sequence"/>
</dbReference>
<accession>A0A841FP25</accession>
<evidence type="ECO:0000313" key="1">
    <source>
        <dbReference type="EMBL" id="MBB6033700.1"/>
    </source>
</evidence>
<evidence type="ECO:0000313" key="2">
    <source>
        <dbReference type="Proteomes" id="UP000548476"/>
    </source>
</evidence>
<keyword evidence="2" id="KW-1185">Reference proteome</keyword>
<gene>
    <name evidence="1" type="ORF">HNR73_001550</name>
</gene>
<dbReference type="EMBL" id="JACHGT010000003">
    <property type="protein sequence ID" value="MBB6033700.1"/>
    <property type="molecule type" value="Genomic_DNA"/>
</dbReference>
<dbReference type="RefSeq" id="WP_184786582.1">
    <property type="nucleotide sequence ID" value="NZ_BONT01000013.1"/>
</dbReference>
<name>A0A841FP25_9ACTN</name>
<organism evidence="1 2">
    <name type="scientific">Phytomonospora endophytica</name>
    <dbReference type="NCBI Taxonomy" id="714109"/>
    <lineage>
        <taxon>Bacteria</taxon>
        <taxon>Bacillati</taxon>
        <taxon>Actinomycetota</taxon>
        <taxon>Actinomycetes</taxon>
        <taxon>Micromonosporales</taxon>
        <taxon>Micromonosporaceae</taxon>
        <taxon>Phytomonospora</taxon>
    </lineage>
</organism>
<reference evidence="1 2" key="1">
    <citation type="submission" date="2020-08" db="EMBL/GenBank/DDBJ databases">
        <title>Genomic Encyclopedia of Type Strains, Phase IV (KMG-IV): sequencing the most valuable type-strain genomes for metagenomic binning, comparative biology and taxonomic classification.</title>
        <authorList>
            <person name="Goeker M."/>
        </authorList>
    </citation>
    <scope>NUCLEOTIDE SEQUENCE [LARGE SCALE GENOMIC DNA]</scope>
    <source>
        <strain evidence="1 2">YIM 65646</strain>
    </source>
</reference>
<dbReference type="AlphaFoldDB" id="A0A841FP25"/>
<protein>
    <submittedName>
        <fullName evidence="1">Uncharacterized protein</fullName>
    </submittedName>
</protein>
<sequence length="51" mass="5617">MIKAVKRVSDRMLAKFVPATDAHACATVCVEKVIDGRYCYCASPCQKTCSF</sequence>
<comment type="caution">
    <text evidence="1">The sequence shown here is derived from an EMBL/GenBank/DDBJ whole genome shotgun (WGS) entry which is preliminary data.</text>
</comment>
<proteinExistence type="predicted"/>